<evidence type="ECO:0000256" key="1">
    <source>
        <dbReference type="ARBA" id="ARBA00004811"/>
    </source>
</evidence>
<keyword evidence="4" id="KW-0028">Amino-acid biosynthesis</keyword>
<dbReference type="InterPro" id="IPR036968">
    <property type="entry name" value="Enolpyruvate_Tfrase_sf"/>
</dbReference>
<dbReference type="GO" id="GO:0009423">
    <property type="term" value="P:chorismate biosynthetic process"/>
    <property type="evidence" value="ECO:0007669"/>
    <property type="project" value="UniProtKB-UniPathway"/>
</dbReference>
<dbReference type="PANTHER" id="PTHR21090">
    <property type="entry name" value="AROM/DEHYDROQUINATE SYNTHASE"/>
    <property type="match status" value="1"/>
</dbReference>
<dbReference type="GO" id="GO:0008652">
    <property type="term" value="P:amino acid biosynthetic process"/>
    <property type="evidence" value="ECO:0007669"/>
    <property type="project" value="UniProtKB-KW"/>
</dbReference>
<evidence type="ECO:0000256" key="2">
    <source>
        <dbReference type="ARBA" id="ARBA00009948"/>
    </source>
</evidence>
<dbReference type="Gene3D" id="3.65.10.10">
    <property type="entry name" value="Enolpyruvate transferase domain"/>
    <property type="match status" value="2"/>
</dbReference>
<reference evidence="9" key="1">
    <citation type="submission" date="2020-05" db="EMBL/GenBank/DDBJ databases">
        <authorList>
            <person name="Chiriac C."/>
            <person name="Salcher M."/>
            <person name="Ghai R."/>
            <person name="Kavagutti S V."/>
        </authorList>
    </citation>
    <scope>NUCLEOTIDE SEQUENCE</scope>
</reference>
<sequence>MTQQSEYAVFVKRGMLDAVVSVPGSKSIANRALICAALARSASTIKGLPDGDDTQAMLQSLRVLGATISLEKSDARIETAVDVDRSDLVSVDANLAGTTARFLTAVGALRRGQLTVTGNESLRSRPMKDLHVALGELGANLSWQDEKYCLPVTVCRGESYAHSIKIASDTSSQFVTALMLIAPLLENGLRIELVGDVISLPYITMSASVMRAFGANVRVVDERNIVIDGGGYVGCEFTVEPDASSASYPLAAAAVVGGRVRVNGLWSNMIQGDGRFVDVLRQMGCGVQEDQDGISLVRDAGAPLLGIDIDMSEISDLVPTLAVVALFATTPTRIRGVGFIRKKESDRIGDLASELRKIGANVVEHVDGLEITPQTLHPGRCDTHHDHRLAMAFGVAGLKQPGVMIDQPQVVSKSWPRFWEMLEAL</sequence>
<dbReference type="InterPro" id="IPR001986">
    <property type="entry name" value="Enolpyruvate_Tfrase_dom"/>
</dbReference>
<proteinExistence type="inferred from homology"/>
<comment type="catalytic activity">
    <reaction evidence="7">
        <text>3-phosphoshikimate + phosphoenolpyruvate = 5-O-(1-carboxyvinyl)-3-phosphoshikimate + phosphate</text>
        <dbReference type="Rhea" id="RHEA:21256"/>
        <dbReference type="ChEBI" id="CHEBI:43474"/>
        <dbReference type="ChEBI" id="CHEBI:57701"/>
        <dbReference type="ChEBI" id="CHEBI:58702"/>
        <dbReference type="ChEBI" id="CHEBI:145989"/>
        <dbReference type="EC" id="2.5.1.19"/>
    </reaction>
    <physiologicalReaction direction="left-to-right" evidence="7">
        <dbReference type="Rhea" id="RHEA:21257"/>
    </physiologicalReaction>
</comment>
<evidence type="ECO:0000313" key="9">
    <source>
        <dbReference type="EMBL" id="CAB4904815.1"/>
    </source>
</evidence>
<evidence type="ECO:0000259" key="8">
    <source>
        <dbReference type="Pfam" id="PF00275"/>
    </source>
</evidence>
<feature type="domain" description="Enolpyruvate transferase" evidence="8">
    <location>
        <begin position="14"/>
        <end position="422"/>
    </location>
</feature>
<keyword evidence="5" id="KW-0808">Transferase</keyword>
<dbReference type="PROSITE" id="PS00104">
    <property type="entry name" value="EPSP_SYNTHASE_1"/>
    <property type="match status" value="1"/>
</dbReference>
<dbReference type="EMBL" id="CAFBMJ010000059">
    <property type="protein sequence ID" value="CAB4904815.1"/>
    <property type="molecule type" value="Genomic_DNA"/>
</dbReference>
<dbReference type="GO" id="GO:0009073">
    <property type="term" value="P:aromatic amino acid family biosynthetic process"/>
    <property type="evidence" value="ECO:0007669"/>
    <property type="project" value="UniProtKB-KW"/>
</dbReference>
<protein>
    <recommendedName>
        <fullName evidence="3">3-phosphoshikimate 1-carboxyvinyltransferase</fullName>
        <ecNumber evidence="3">2.5.1.19</ecNumber>
    </recommendedName>
</protein>
<dbReference type="SUPFAM" id="SSF55205">
    <property type="entry name" value="EPT/RTPC-like"/>
    <property type="match status" value="1"/>
</dbReference>
<comment type="pathway">
    <text evidence="1">Metabolic intermediate biosynthesis; chorismate biosynthesis; chorismate from D-erythrose 4-phosphate and phosphoenolpyruvate: step 6/7.</text>
</comment>
<dbReference type="EMBL" id="CAFBNR010000018">
    <property type="protein sequence ID" value="CAB4960163.1"/>
    <property type="molecule type" value="Genomic_DNA"/>
</dbReference>
<evidence type="ECO:0000256" key="7">
    <source>
        <dbReference type="ARBA" id="ARBA00044633"/>
    </source>
</evidence>
<dbReference type="CDD" id="cd01556">
    <property type="entry name" value="EPSP_synthase"/>
    <property type="match status" value="1"/>
</dbReference>
<dbReference type="NCBIfam" id="TIGR01356">
    <property type="entry name" value="aroA"/>
    <property type="match status" value="1"/>
</dbReference>
<evidence type="ECO:0000256" key="3">
    <source>
        <dbReference type="ARBA" id="ARBA00012450"/>
    </source>
</evidence>
<dbReference type="EC" id="2.5.1.19" evidence="3"/>
<dbReference type="InterPro" id="IPR006264">
    <property type="entry name" value="EPSP_synthase"/>
</dbReference>
<name>A0A6J7GIU1_9ZZZZ</name>
<dbReference type="AlphaFoldDB" id="A0A6J7GIU1"/>
<dbReference type="PIRSF" id="PIRSF000505">
    <property type="entry name" value="EPSPS"/>
    <property type="match status" value="1"/>
</dbReference>
<accession>A0A6J7GIU1</accession>
<gene>
    <name evidence="9" type="ORF">UFOPK3573_00852</name>
    <name evidence="10" type="ORF">UFOPK3879_00552</name>
</gene>
<organism evidence="9">
    <name type="scientific">freshwater metagenome</name>
    <dbReference type="NCBI Taxonomy" id="449393"/>
    <lineage>
        <taxon>unclassified sequences</taxon>
        <taxon>metagenomes</taxon>
        <taxon>ecological metagenomes</taxon>
    </lineage>
</organism>
<evidence type="ECO:0000256" key="6">
    <source>
        <dbReference type="ARBA" id="ARBA00023141"/>
    </source>
</evidence>
<dbReference type="HAMAP" id="MF_00210">
    <property type="entry name" value="EPSP_synth"/>
    <property type="match status" value="1"/>
</dbReference>
<evidence type="ECO:0000256" key="5">
    <source>
        <dbReference type="ARBA" id="ARBA00022679"/>
    </source>
</evidence>
<dbReference type="PANTHER" id="PTHR21090:SF5">
    <property type="entry name" value="PENTAFUNCTIONAL AROM POLYPEPTIDE"/>
    <property type="match status" value="1"/>
</dbReference>
<evidence type="ECO:0000256" key="4">
    <source>
        <dbReference type="ARBA" id="ARBA00022605"/>
    </source>
</evidence>
<dbReference type="PROSITE" id="PS00885">
    <property type="entry name" value="EPSP_SYNTHASE_2"/>
    <property type="match status" value="1"/>
</dbReference>
<dbReference type="UniPathway" id="UPA00053">
    <property type="reaction ID" value="UER00089"/>
</dbReference>
<keyword evidence="6" id="KW-0057">Aromatic amino acid biosynthesis</keyword>
<dbReference type="Pfam" id="PF00275">
    <property type="entry name" value="EPSP_synthase"/>
    <property type="match status" value="1"/>
</dbReference>
<comment type="similarity">
    <text evidence="2">Belongs to the EPSP synthase family.</text>
</comment>
<dbReference type="GO" id="GO:0003866">
    <property type="term" value="F:3-phosphoshikimate 1-carboxyvinyltransferase activity"/>
    <property type="evidence" value="ECO:0007669"/>
    <property type="project" value="UniProtKB-EC"/>
</dbReference>
<dbReference type="InterPro" id="IPR013792">
    <property type="entry name" value="RNA3'P_cycl/enolpyr_Trfase_a/b"/>
</dbReference>
<evidence type="ECO:0000313" key="10">
    <source>
        <dbReference type="EMBL" id="CAB4960163.1"/>
    </source>
</evidence>
<dbReference type="InterPro" id="IPR023193">
    <property type="entry name" value="EPSP_synthase_CS"/>
</dbReference>